<keyword evidence="7" id="KW-0677">Repeat</keyword>
<gene>
    <name evidence="16" type="ORF">LSTR_LSTR012415</name>
</gene>
<dbReference type="OrthoDB" id="5956770at2759"/>
<comment type="subcellular location">
    <subcellularLocation>
        <location evidence="1">Cell membrane</location>
        <topology evidence="1">Lipid-anchor</topology>
        <topology evidence="1">GPI-anchor</topology>
    </subcellularLocation>
</comment>
<dbReference type="InterPro" id="IPR036058">
    <property type="entry name" value="Kazal_dom_sf"/>
</dbReference>
<dbReference type="InterPro" id="IPR056978">
    <property type="entry name" value="CC4_RECK"/>
</dbReference>
<feature type="non-terminal residue" evidence="16">
    <location>
        <position position="1"/>
    </location>
</feature>
<dbReference type="Gene3D" id="3.30.60.30">
    <property type="match status" value="2"/>
</dbReference>
<dbReference type="FunCoup" id="A0A482WEA7">
    <property type="interactions" value="405"/>
</dbReference>
<comment type="similarity">
    <text evidence="13">Belongs to the RECK family.</text>
</comment>
<evidence type="ECO:0000256" key="12">
    <source>
        <dbReference type="ARBA" id="ARBA00023288"/>
    </source>
</evidence>
<dbReference type="Pfam" id="PF07648">
    <property type="entry name" value="Kazal_2"/>
    <property type="match status" value="3"/>
</dbReference>
<proteinExistence type="inferred from homology"/>
<evidence type="ECO:0000256" key="1">
    <source>
        <dbReference type="ARBA" id="ARBA00004609"/>
    </source>
</evidence>
<dbReference type="Pfam" id="PF22961">
    <property type="entry name" value="RECK-like_N"/>
    <property type="match status" value="1"/>
</dbReference>
<keyword evidence="6" id="KW-0732">Signal</keyword>
<dbReference type="InParanoid" id="A0A482WEA7"/>
<dbReference type="Pfam" id="PF25027">
    <property type="entry name" value="EGF1_RECK"/>
    <property type="match status" value="1"/>
</dbReference>
<evidence type="ECO:0000256" key="7">
    <source>
        <dbReference type="ARBA" id="ARBA00022737"/>
    </source>
</evidence>
<dbReference type="GO" id="GO:0030198">
    <property type="term" value="P:extracellular matrix organization"/>
    <property type="evidence" value="ECO:0007669"/>
    <property type="project" value="TreeGrafter"/>
</dbReference>
<dbReference type="PROSITE" id="PS51465">
    <property type="entry name" value="KAZAL_2"/>
    <property type="match status" value="2"/>
</dbReference>
<evidence type="ECO:0000256" key="9">
    <source>
        <dbReference type="ARBA" id="ARBA00023136"/>
    </source>
</evidence>
<dbReference type="SMART" id="SM00280">
    <property type="entry name" value="KAZAL"/>
    <property type="match status" value="3"/>
</dbReference>
<comment type="caution">
    <text evidence="16">The sequence shown here is derived from an EMBL/GenBank/DDBJ whole genome shotgun (WGS) entry which is preliminary data.</text>
</comment>
<dbReference type="AlphaFoldDB" id="A0A482WEA7"/>
<keyword evidence="11" id="KW-0325">Glycoprotein</keyword>
<dbReference type="Pfam" id="PF23332">
    <property type="entry name" value="CC4_RECK"/>
    <property type="match status" value="2"/>
</dbReference>
<dbReference type="SMR" id="A0A482WEA7"/>
<evidence type="ECO:0000256" key="2">
    <source>
        <dbReference type="ARBA" id="ARBA00022475"/>
    </source>
</evidence>
<dbReference type="GO" id="GO:0005886">
    <property type="term" value="C:plasma membrane"/>
    <property type="evidence" value="ECO:0007669"/>
    <property type="project" value="UniProtKB-SubCell"/>
</dbReference>
<evidence type="ECO:0000313" key="17">
    <source>
        <dbReference type="Proteomes" id="UP000291343"/>
    </source>
</evidence>
<dbReference type="EMBL" id="QKKF02037815">
    <property type="protein sequence ID" value="RZF31945.1"/>
    <property type="molecule type" value="Genomic_DNA"/>
</dbReference>
<evidence type="ECO:0000259" key="15">
    <source>
        <dbReference type="PROSITE" id="PS51465"/>
    </source>
</evidence>
<evidence type="ECO:0000256" key="3">
    <source>
        <dbReference type="ARBA" id="ARBA00022622"/>
    </source>
</evidence>
<evidence type="ECO:0000256" key="8">
    <source>
        <dbReference type="ARBA" id="ARBA00022900"/>
    </source>
</evidence>
<dbReference type="GO" id="GO:0098552">
    <property type="term" value="C:side of membrane"/>
    <property type="evidence" value="ECO:0007669"/>
    <property type="project" value="UniProtKB-KW"/>
</dbReference>
<evidence type="ECO:0000313" key="16">
    <source>
        <dbReference type="EMBL" id="RZF31945.1"/>
    </source>
</evidence>
<dbReference type="InterPro" id="IPR056977">
    <property type="entry name" value="FnI_RECK"/>
</dbReference>
<keyword evidence="5" id="KW-0646">Protease inhibitor</keyword>
<dbReference type="FunFam" id="3.30.60.30:FF:000011">
    <property type="entry name" value="reversion-inducing cysteine-rich protein with Kazal motifs isoform X1"/>
    <property type="match status" value="1"/>
</dbReference>
<keyword evidence="17" id="KW-1185">Reference proteome</keyword>
<evidence type="ECO:0000256" key="14">
    <source>
        <dbReference type="ARBA" id="ARBA00073829"/>
    </source>
</evidence>
<dbReference type="CDD" id="cd00104">
    <property type="entry name" value="KAZAL_FS"/>
    <property type="match status" value="1"/>
</dbReference>
<keyword evidence="12" id="KW-0449">Lipoprotein</keyword>
<keyword evidence="8" id="KW-0722">Serine protease inhibitor</keyword>
<keyword evidence="9" id="KW-0472">Membrane</keyword>
<sequence length="984" mass="108604">QALFWLQLSRTARNVNMFEFCARSVAVLWIIFAVRFCCAKDSDCCTQTTGSCRSACEQLMLVTSNADAEVRVQRLLDVHNFCSPNLRKKMQASFWNCMNETLKELNRVEQWSGSVCCSLPHSEKCQQACVAASSRQDLIPNCRQSDEISFFNCLDRQQVGEDCCGSARNADCQTACQTVFRSELTPNREARENLSVACSDSSPRVMSCINNFIRVSTVSNAHKYLHCCEKTTKVDCREACRTSLKTKSTDQEIIDSLQEGGCGPPLLHEALWQCFLQGGEAVPSSLESSRIDRMGMDSAKMHCCYKAVQPSCRRLCLKTFSNEWTRSWEEFAKECLTQLTEDKLLQCLDEVEEPCELGCEGLSYCTNFNNRPTELFRSCSSQADEAARYDVALWQQKGFLSLPGLNLHVRNISRCSPQMWKAVACTLQIKPCHRHSHANRICRDDCFELLSHCVDWSKMPGYSAASLCARLSPDNPIIPCISLSPYLTPSDHPYHPPHDQLTQPCKGDPCNTSQICQVNRNCHHSTGCQPYQCFQGCKLGEVSQYTVPAGSYVRIPVPSGQKGCLKICQCSSLGTIDQCQPMPCFPLDSCWLGSKKIDHGSWFYMECNLCSCYAGEISCSKKQCEVSSLAVKDSAYTSLPCNCPPHHVPVCGRNGNTYPSSCLAKCVGLSDVDFKFGACESKDACEGNPCGENEVCIPDRQVCLSLLHKPCQQYVCVNSRSSCKDLPYDPVCDTSGNEHPNICSLLQFGKTLDYHGPCLSSCNRTGTVCGIDGNTYKSECAALARRITVDYHGTCMTVGLIGARAQPQCGDVISCPPLARPDCVGVTPPTACCPVCAGAVRVLYSQKQVDRALYALRGNSMSALTVEAVLSALERQIAVAECVLRGLLTVELDILVLITPTDKHASALQFEACVREAEKLSSLVRRSSPRMMSELSLSALTAASVVHSVTYNTASLLFSLNYLSLSHLLAPSLFLLLRWSHYPP</sequence>
<evidence type="ECO:0000256" key="11">
    <source>
        <dbReference type="ARBA" id="ARBA00023180"/>
    </source>
</evidence>
<dbReference type="InterPro" id="IPR055110">
    <property type="entry name" value="RECK-like_N"/>
</dbReference>
<evidence type="ECO:0000256" key="13">
    <source>
        <dbReference type="ARBA" id="ARBA00061636"/>
    </source>
</evidence>
<evidence type="ECO:0000256" key="4">
    <source>
        <dbReference type="ARBA" id="ARBA00022687"/>
    </source>
</evidence>
<dbReference type="GO" id="GO:0004867">
    <property type="term" value="F:serine-type endopeptidase inhibitor activity"/>
    <property type="evidence" value="ECO:0007669"/>
    <property type="project" value="UniProtKB-KW"/>
</dbReference>
<feature type="domain" description="Kazal-like" evidence="15">
    <location>
        <begin position="705"/>
        <end position="760"/>
    </location>
</feature>
<dbReference type="InterPro" id="IPR056979">
    <property type="entry name" value="FZ_RECK"/>
</dbReference>
<keyword evidence="10" id="KW-1015">Disulfide bond</keyword>
<dbReference type="PROSITE" id="PS00282">
    <property type="entry name" value="KAZAL_1"/>
    <property type="match status" value="1"/>
</dbReference>
<dbReference type="STRING" id="195883.A0A482WEA7"/>
<dbReference type="SUPFAM" id="SSF100895">
    <property type="entry name" value="Kazal-type serine protease inhibitors"/>
    <property type="match status" value="3"/>
</dbReference>
<keyword evidence="2" id="KW-1003">Cell membrane</keyword>
<dbReference type="GO" id="GO:0008191">
    <property type="term" value="F:metalloendopeptidase inhibitor activity"/>
    <property type="evidence" value="ECO:0007669"/>
    <property type="project" value="InterPro"/>
</dbReference>
<evidence type="ECO:0000256" key="10">
    <source>
        <dbReference type="ARBA" id="ARBA00023157"/>
    </source>
</evidence>
<dbReference type="PANTHER" id="PTHR13487">
    <property type="entry name" value="SERINE PROTEASE INHIBITOR"/>
    <property type="match status" value="1"/>
</dbReference>
<accession>A0A482WEA7</accession>
<dbReference type="PANTHER" id="PTHR13487:SF3">
    <property type="entry name" value="REVERSION-INDUCING CYSTEINE-RICH PROTEIN WITH KAZAL MOTIFS"/>
    <property type="match status" value="1"/>
</dbReference>
<keyword evidence="3" id="KW-0336">GPI-anchor</keyword>
<dbReference type="GO" id="GO:0016055">
    <property type="term" value="P:Wnt signaling pathway"/>
    <property type="evidence" value="ECO:0007669"/>
    <property type="project" value="UniProtKB-KW"/>
</dbReference>
<protein>
    <recommendedName>
        <fullName evidence="14">Reversion-inducing cysteine-rich protein with Kazal motifs</fullName>
    </recommendedName>
</protein>
<dbReference type="InterPro" id="IPR002350">
    <property type="entry name" value="Kazal_dom"/>
</dbReference>
<keyword evidence="4" id="KW-0879">Wnt signaling pathway</keyword>
<name>A0A482WEA7_LAOST</name>
<evidence type="ECO:0000256" key="6">
    <source>
        <dbReference type="ARBA" id="ARBA00022729"/>
    </source>
</evidence>
<reference evidence="16 17" key="1">
    <citation type="journal article" date="2017" name="Gigascience">
        <title>Genome sequence of the small brown planthopper, Laodelphax striatellus.</title>
        <authorList>
            <person name="Zhu J."/>
            <person name="Jiang F."/>
            <person name="Wang X."/>
            <person name="Yang P."/>
            <person name="Bao Y."/>
            <person name="Zhao W."/>
            <person name="Wang W."/>
            <person name="Lu H."/>
            <person name="Wang Q."/>
            <person name="Cui N."/>
            <person name="Li J."/>
            <person name="Chen X."/>
            <person name="Luo L."/>
            <person name="Yu J."/>
            <person name="Kang L."/>
            <person name="Cui F."/>
        </authorList>
    </citation>
    <scope>NUCLEOTIDE SEQUENCE [LARGE SCALE GENOMIC DNA]</scope>
    <source>
        <strain evidence="16">Lst14</strain>
    </source>
</reference>
<evidence type="ECO:0000256" key="5">
    <source>
        <dbReference type="ARBA" id="ARBA00022690"/>
    </source>
</evidence>
<dbReference type="Pfam" id="PF23298">
    <property type="entry name" value="FZ_RECK"/>
    <property type="match status" value="1"/>
</dbReference>
<organism evidence="16 17">
    <name type="scientific">Laodelphax striatellus</name>
    <name type="common">Small brown planthopper</name>
    <name type="synonym">Delphax striatella</name>
    <dbReference type="NCBI Taxonomy" id="195883"/>
    <lineage>
        <taxon>Eukaryota</taxon>
        <taxon>Metazoa</taxon>
        <taxon>Ecdysozoa</taxon>
        <taxon>Arthropoda</taxon>
        <taxon>Hexapoda</taxon>
        <taxon>Insecta</taxon>
        <taxon>Pterygota</taxon>
        <taxon>Neoptera</taxon>
        <taxon>Paraneoptera</taxon>
        <taxon>Hemiptera</taxon>
        <taxon>Auchenorrhyncha</taxon>
        <taxon>Fulgoroidea</taxon>
        <taxon>Delphacidae</taxon>
        <taxon>Criomorphinae</taxon>
        <taxon>Laodelphax</taxon>
    </lineage>
</organism>
<feature type="domain" description="Kazal-like" evidence="15">
    <location>
        <begin position="635"/>
        <end position="681"/>
    </location>
</feature>
<dbReference type="Pfam" id="PF25028">
    <property type="entry name" value="FnI_RECK"/>
    <property type="match status" value="1"/>
</dbReference>
<dbReference type="InterPro" id="IPR056976">
    <property type="entry name" value="EGF1_RECK"/>
</dbReference>
<dbReference type="InterPro" id="IPR039016">
    <property type="entry name" value="RECK"/>
</dbReference>
<dbReference type="Proteomes" id="UP000291343">
    <property type="component" value="Unassembled WGS sequence"/>
</dbReference>